<dbReference type="InterPro" id="IPR034660">
    <property type="entry name" value="DinB/YfiT-like"/>
</dbReference>
<proteinExistence type="predicted"/>
<accession>A0A7Y2EE44</accession>
<evidence type="ECO:0000259" key="1">
    <source>
        <dbReference type="Pfam" id="PF12867"/>
    </source>
</evidence>
<protein>
    <submittedName>
        <fullName evidence="2">DinB family protein</fullName>
    </submittedName>
</protein>
<dbReference type="InterPro" id="IPR024775">
    <property type="entry name" value="DinB-like"/>
</dbReference>
<reference evidence="2 3" key="1">
    <citation type="submission" date="2020-03" db="EMBL/GenBank/DDBJ databases">
        <title>Metabolic flexibility allows generalist bacteria to become dominant in a frequently disturbed ecosystem.</title>
        <authorList>
            <person name="Chen Y.-J."/>
            <person name="Leung P.M."/>
            <person name="Bay S.K."/>
            <person name="Hugenholtz P."/>
            <person name="Kessler A.J."/>
            <person name="Shelley G."/>
            <person name="Waite D.W."/>
            <person name="Cook P.L."/>
            <person name="Greening C."/>
        </authorList>
    </citation>
    <scope>NUCLEOTIDE SEQUENCE [LARGE SCALE GENOMIC DNA]</scope>
    <source>
        <strain evidence="2">SS_bin_28</strain>
    </source>
</reference>
<evidence type="ECO:0000313" key="3">
    <source>
        <dbReference type="Proteomes" id="UP000547674"/>
    </source>
</evidence>
<evidence type="ECO:0000313" key="2">
    <source>
        <dbReference type="EMBL" id="NNF06328.1"/>
    </source>
</evidence>
<dbReference type="Proteomes" id="UP000547674">
    <property type="component" value="Unassembled WGS sequence"/>
</dbReference>
<dbReference type="AlphaFoldDB" id="A0A7Y2EE44"/>
<comment type="caution">
    <text evidence="2">The sequence shown here is derived from an EMBL/GenBank/DDBJ whole genome shotgun (WGS) entry which is preliminary data.</text>
</comment>
<dbReference type="Gene3D" id="1.20.120.450">
    <property type="entry name" value="dinb family like domain"/>
    <property type="match status" value="1"/>
</dbReference>
<name>A0A7Y2EE44_UNCEI</name>
<feature type="domain" description="DinB-like" evidence="1">
    <location>
        <begin position="15"/>
        <end position="178"/>
    </location>
</feature>
<sequence>MTAEDPQLKECAAAFQANANRVREIVDGFSGETFNWRANAGRWSVGECVEHLNATARAYMPEITKSISKARAQNKTGAGPFKYGWLSRWFEGQLAPPPKRKFKAAKKSLPSASELDMAKVMQNFDSLQAEYLQKIVESDGLHLKKVKVKSPLAPLLRFELGAAFQILAVHDSRHLWQMEQVIKNPGFPKP</sequence>
<dbReference type="EMBL" id="JABDJR010000233">
    <property type="protein sequence ID" value="NNF06328.1"/>
    <property type="molecule type" value="Genomic_DNA"/>
</dbReference>
<dbReference type="Pfam" id="PF12867">
    <property type="entry name" value="DinB_2"/>
    <property type="match status" value="1"/>
</dbReference>
<gene>
    <name evidence="2" type="ORF">HKN21_06180</name>
</gene>
<dbReference type="SUPFAM" id="SSF109854">
    <property type="entry name" value="DinB/YfiT-like putative metalloenzymes"/>
    <property type="match status" value="1"/>
</dbReference>
<organism evidence="2 3">
    <name type="scientific">Eiseniibacteriota bacterium</name>
    <dbReference type="NCBI Taxonomy" id="2212470"/>
    <lineage>
        <taxon>Bacteria</taxon>
        <taxon>Candidatus Eiseniibacteriota</taxon>
    </lineage>
</organism>